<dbReference type="EMBL" id="JACXZA010000011">
    <property type="protein sequence ID" value="MBD3922732.1"/>
    <property type="molecule type" value="Genomic_DNA"/>
</dbReference>
<dbReference type="SUPFAM" id="SSF55729">
    <property type="entry name" value="Acyl-CoA N-acyltransferases (Nat)"/>
    <property type="match status" value="1"/>
</dbReference>
<name>A0ABR8N5J9_9BACL</name>
<accession>A0ABR8N5J9</accession>
<dbReference type="InterPro" id="IPR016181">
    <property type="entry name" value="Acyl_CoA_acyltransferase"/>
</dbReference>
<proteinExistence type="predicted"/>
<dbReference type="RefSeq" id="WP_191207038.1">
    <property type="nucleotide sequence ID" value="NZ_JACXZA010000011.1"/>
</dbReference>
<evidence type="ECO:0008006" key="3">
    <source>
        <dbReference type="Google" id="ProtNLM"/>
    </source>
</evidence>
<dbReference type="Gene3D" id="3.40.630.30">
    <property type="match status" value="1"/>
</dbReference>
<gene>
    <name evidence="1" type="ORF">H8B09_28745</name>
</gene>
<comment type="caution">
    <text evidence="1">The sequence shown here is derived from an EMBL/GenBank/DDBJ whole genome shotgun (WGS) entry which is preliminary data.</text>
</comment>
<protein>
    <recommendedName>
        <fullName evidence="3">N-acetyltransferase domain-containing protein</fullName>
    </recommendedName>
</protein>
<reference evidence="1 2" key="1">
    <citation type="submission" date="2020-09" db="EMBL/GenBank/DDBJ databases">
        <title>Paenibacillus sp. strain PR3 16S rRNA gene Genome sequencing and assembly.</title>
        <authorList>
            <person name="Kim J."/>
        </authorList>
    </citation>
    <scope>NUCLEOTIDE SEQUENCE [LARGE SCALE GENOMIC DNA]</scope>
    <source>
        <strain evidence="1 2">PR3</strain>
    </source>
</reference>
<evidence type="ECO:0000313" key="1">
    <source>
        <dbReference type="EMBL" id="MBD3922732.1"/>
    </source>
</evidence>
<sequence length="170" mass="20189">MGRLYATPCKQDKDYARFASYYIEHSHEFDEHYPFQEAIVHLVVSLHESRIHLFDDENGKLQGFIQYRYEADQDTVFIESSIVSPAYRSGHAFYKGFGDWLRQVIEENNDVRWVRLHVRADHGYLNRLYAKFAKRIGERESNGRLEAVYESACDDLRRYLRLDTLSNDIK</sequence>
<evidence type="ECO:0000313" key="2">
    <source>
        <dbReference type="Proteomes" id="UP000609346"/>
    </source>
</evidence>
<dbReference type="Proteomes" id="UP000609346">
    <property type="component" value="Unassembled WGS sequence"/>
</dbReference>
<keyword evidence="2" id="KW-1185">Reference proteome</keyword>
<organism evidence="1 2">
    <name type="scientific">Paenibacillus terricola</name>
    <dbReference type="NCBI Taxonomy" id="2763503"/>
    <lineage>
        <taxon>Bacteria</taxon>
        <taxon>Bacillati</taxon>
        <taxon>Bacillota</taxon>
        <taxon>Bacilli</taxon>
        <taxon>Bacillales</taxon>
        <taxon>Paenibacillaceae</taxon>
        <taxon>Paenibacillus</taxon>
    </lineage>
</organism>